<proteinExistence type="predicted"/>
<dbReference type="PANTHER" id="PTHR34835:SF60">
    <property type="entry name" value="OS10G0490300 PROTEIN"/>
    <property type="match status" value="1"/>
</dbReference>
<organism evidence="1 2">
    <name type="scientific">Panicum hallii var. hallii</name>
    <dbReference type="NCBI Taxonomy" id="1504633"/>
    <lineage>
        <taxon>Eukaryota</taxon>
        <taxon>Viridiplantae</taxon>
        <taxon>Streptophyta</taxon>
        <taxon>Embryophyta</taxon>
        <taxon>Tracheophyta</taxon>
        <taxon>Spermatophyta</taxon>
        <taxon>Magnoliopsida</taxon>
        <taxon>Liliopsida</taxon>
        <taxon>Poales</taxon>
        <taxon>Poaceae</taxon>
        <taxon>PACMAD clade</taxon>
        <taxon>Panicoideae</taxon>
        <taxon>Panicodae</taxon>
        <taxon>Paniceae</taxon>
        <taxon>Panicinae</taxon>
        <taxon>Panicum</taxon>
        <taxon>Panicum sect. Panicum</taxon>
    </lineage>
</organism>
<dbReference type="PANTHER" id="PTHR34835">
    <property type="entry name" value="OS07G0283600 PROTEIN-RELATED"/>
    <property type="match status" value="1"/>
</dbReference>
<keyword evidence="2" id="KW-1185">Reference proteome</keyword>
<protein>
    <submittedName>
        <fullName evidence="1">Uncharacterized protein</fullName>
    </submittedName>
</protein>
<reference evidence="1 2" key="1">
    <citation type="submission" date="2018-04" db="EMBL/GenBank/DDBJ databases">
        <title>WGS assembly of Panicum hallii var. hallii HAL2.</title>
        <authorList>
            <person name="Lovell J."/>
            <person name="Jenkins J."/>
            <person name="Lowry D."/>
            <person name="Mamidi S."/>
            <person name="Sreedasyam A."/>
            <person name="Weng X."/>
            <person name="Barry K."/>
            <person name="Bonette J."/>
            <person name="Campitelli B."/>
            <person name="Daum C."/>
            <person name="Gordon S."/>
            <person name="Gould B."/>
            <person name="Lipzen A."/>
            <person name="MacQueen A."/>
            <person name="Palacio-Mejia J."/>
            <person name="Plott C."/>
            <person name="Shakirov E."/>
            <person name="Shu S."/>
            <person name="Yoshinaga Y."/>
            <person name="Zane M."/>
            <person name="Rokhsar D."/>
            <person name="Grimwood J."/>
            <person name="Schmutz J."/>
            <person name="Juenger T."/>
        </authorList>
    </citation>
    <scope>NUCLEOTIDE SEQUENCE [LARGE SCALE GENOMIC DNA]</scope>
    <source>
        <strain evidence="2">cv. HAL2</strain>
    </source>
</reference>
<name>A0A2T7DQ18_9POAL</name>
<dbReference type="STRING" id="1504633.A0A2T7DQ18"/>
<evidence type="ECO:0000313" key="1">
    <source>
        <dbReference type="EMBL" id="PUZ57678.1"/>
    </source>
</evidence>
<sequence>MARKRFKKFVDLDRTEDSYGVGLKDMSVSLSIRESNGFDDSEVSLFFSLYLQFNVQVILKTDFANLFVSQYDELKVLKRKLAKTISLEELKKHNFVRRPKEVFTRFSVSSISSILDALTPDNRKVIDNCGLGSLMLFQKCYAPNKFMKWVAKLVNYRSADIVVDGKVISLTKESIHLLLGLPIGDKAFPSNSAGGKFIIFSIFDKQSIPSVTFFAKKIIKNETKSDKELMTCFILYDWCGYILIWLLDCVKSFNRGKSISSGTGGTFGGCLYYLASLDSIPRISVWKDGMMQTYADFDMKSLGCYGYYPLRDHLRFIYNYLSLSMDPHFTQKLDEFSRCKLPDSLKENICKLIYSYCFNYGVSVNLDVNHISSMPDATKSVFCKLLKHAYAINSRTEKLILDLIKLIANACEDDAY</sequence>
<dbReference type="OrthoDB" id="695450at2759"/>
<dbReference type="Proteomes" id="UP000244336">
    <property type="component" value="Chromosome 5"/>
</dbReference>
<gene>
    <name evidence="1" type="ORF">GQ55_5G448200</name>
</gene>
<dbReference type="EMBL" id="CM009753">
    <property type="protein sequence ID" value="PUZ57678.1"/>
    <property type="molecule type" value="Genomic_DNA"/>
</dbReference>
<evidence type="ECO:0000313" key="2">
    <source>
        <dbReference type="Proteomes" id="UP000244336"/>
    </source>
</evidence>
<dbReference type="Gramene" id="PUZ57678">
    <property type="protein sequence ID" value="PUZ57678"/>
    <property type="gene ID" value="GQ55_5G448200"/>
</dbReference>
<accession>A0A2T7DQ18</accession>
<dbReference type="AlphaFoldDB" id="A0A2T7DQ18"/>